<dbReference type="Proteomes" id="UP000198860">
    <property type="component" value="Unassembled WGS sequence"/>
</dbReference>
<evidence type="ECO:0000256" key="2">
    <source>
        <dbReference type="ARBA" id="ARBA00022801"/>
    </source>
</evidence>
<dbReference type="CDD" id="cd01821">
    <property type="entry name" value="Rhamnogalacturan_acetylesterase_like"/>
    <property type="match status" value="1"/>
</dbReference>
<feature type="domain" description="SGNH hydrolase-type esterase" evidence="4">
    <location>
        <begin position="10"/>
        <end position="203"/>
    </location>
</feature>
<dbReference type="PANTHER" id="PTHR43695">
    <property type="entry name" value="PUTATIVE (AFU_ORTHOLOGUE AFUA_2G17250)-RELATED"/>
    <property type="match status" value="1"/>
</dbReference>
<keyword evidence="2" id="KW-0378">Hydrolase</keyword>
<evidence type="ECO:0000313" key="6">
    <source>
        <dbReference type="Proteomes" id="UP000198860"/>
    </source>
</evidence>
<name>A0A1H0IM30_HALAD</name>
<evidence type="ECO:0000256" key="3">
    <source>
        <dbReference type="SAM" id="MobiDB-lite"/>
    </source>
</evidence>
<reference evidence="6" key="1">
    <citation type="submission" date="2016-10" db="EMBL/GenBank/DDBJ databases">
        <authorList>
            <person name="Varghese N."/>
            <person name="Submissions S."/>
        </authorList>
    </citation>
    <scope>NUCLEOTIDE SEQUENCE [LARGE SCALE GENOMIC DNA]</scope>
    <source>
        <strain evidence="6">CGMCC 1.3703</strain>
    </source>
</reference>
<comment type="similarity">
    <text evidence="1">Belongs to the 'GDSL' lipolytic enzyme family.</text>
</comment>
<protein>
    <submittedName>
        <fullName evidence="5">Lysophospholipase L1</fullName>
    </submittedName>
</protein>
<feature type="region of interest" description="Disordered" evidence="3">
    <location>
        <begin position="1"/>
        <end position="23"/>
    </location>
</feature>
<sequence>MKQPTIFLTGDSTMADYPPSSHPQMGWGQKLPSYFTDEVTIMNKAVNGRSSKSFLSEGRLQEINASLTEGDYLFIQFGHNDSKPDEHRQTDPYTTYQENLKTYIEAARSKGATPVLLTPIQRRKFLDEHTLEPTHGHFSEAMREVADSHSVMLIDMTTQTTTLLLELGPERSKELFMWLSPGYSLNFPEGARDDTHLNESGAQKVAGLVCESLVEQNSPLKQWIRI</sequence>
<dbReference type="EMBL" id="FNIZ01000004">
    <property type="protein sequence ID" value="SDO32360.1"/>
    <property type="molecule type" value="Genomic_DNA"/>
</dbReference>
<evidence type="ECO:0000259" key="4">
    <source>
        <dbReference type="Pfam" id="PF13472"/>
    </source>
</evidence>
<keyword evidence="6" id="KW-1185">Reference proteome</keyword>
<dbReference type="InterPro" id="IPR036514">
    <property type="entry name" value="SGNH_hydro_sf"/>
</dbReference>
<proteinExistence type="inferred from homology"/>
<dbReference type="PANTHER" id="PTHR43695:SF1">
    <property type="entry name" value="RHAMNOGALACTURONAN ACETYLESTERASE"/>
    <property type="match status" value="1"/>
</dbReference>
<dbReference type="Gene3D" id="3.40.50.1110">
    <property type="entry name" value="SGNH hydrolase"/>
    <property type="match status" value="1"/>
</dbReference>
<evidence type="ECO:0000313" key="5">
    <source>
        <dbReference type="EMBL" id="SDO32360.1"/>
    </source>
</evidence>
<dbReference type="GO" id="GO:0016787">
    <property type="term" value="F:hydrolase activity"/>
    <property type="evidence" value="ECO:0007669"/>
    <property type="project" value="UniProtKB-KW"/>
</dbReference>
<organism evidence="5 6">
    <name type="scientific">Halobacillus aidingensis</name>
    <dbReference type="NCBI Taxonomy" id="240303"/>
    <lineage>
        <taxon>Bacteria</taxon>
        <taxon>Bacillati</taxon>
        <taxon>Bacillota</taxon>
        <taxon>Bacilli</taxon>
        <taxon>Bacillales</taxon>
        <taxon>Bacillaceae</taxon>
        <taxon>Halobacillus</taxon>
    </lineage>
</organism>
<gene>
    <name evidence="5" type="ORF">SAMN05421677_104126</name>
</gene>
<dbReference type="Pfam" id="PF13472">
    <property type="entry name" value="Lipase_GDSL_2"/>
    <property type="match status" value="1"/>
</dbReference>
<dbReference type="InterPro" id="IPR013830">
    <property type="entry name" value="SGNH_hydro"/>
</dbReference>
<dbReference type="InterPro" id="IPR037459">
    <property type="entry name" value="RhgT-like"/>
</dbReference>
<dbReference type="AlphaFoldDB" id="A0A1H0IM30"/>
<evidence type="ECO:0000256" key="1">
    <source>
        <dbReference type="ARBA" id="ARBA00008668"/>
    </source>
</evidence>
<accession>A0A1H0IM30</accession>
<dbReference type="SUPFAM" id="SSF52266">
    <property type="entry name" value="SGNH hydrolase"/>
    <property type="match status" value="1"/>
</dbReference>
<dbReference type="OrthoDB" id="9807041at2"/>
<dbReference type="STRING" id="240303.SAMN05421677_104126"/>
<dbReference type="RefSeq" id="WP_089651542.1">
    <property type="nucleotide sequence ID" value="NZ_FNIZ01000004.1"/>
</dbReference>